<protein>
    <submittedName>
        <fullName evidence="1">Uncharacterized protein</fullName>
    </submittedName>
</protein>
<accession>A0ACB8Q410</accession>
<reference evidence="1" key="1">
    <citation type="submission" date="2021-02" db="EMBL/GenBank/DDBJ databases">
        <authorList>
            <consortium name="DOE Joint Genome Institute"/>
            <person name="Ahrendt S."/>
            <person name="Looney B.P."/>
            <person name="Miyauchi S."/>
            <person name="Morin E."/>
            <person name="Drula E."/>
            <person name="Courty P.E."/>
            <person name="Chicoki N."/>
            <person name="Fauchery L."/>
            <person name="Kohler A."/>
            <person name="Kuo A."/>
            <person name="Labutti K."/>
            <person name="Pangilinan J."/>
            <person name="Lipzen A."/>
            <person name="Riley R."/>
            <person name="Andreopoulos W."/>
            <person name="He G."/>
            <person name="Johnson J."/>
            <person name="Barry K.W."/>
            <person name="Grigoriev I.V."/>
            <person name="Nagy L."/>
            <person name="Hibbett D."/>
            <person name="Henrissat B."/>
            <person name="Matheny P.B."/>
            <person name="Labbe J."/>
            <person name="Martin F."/>
        </authorList>
    </citation>
    <scope>NUCLEOTIDE SEQUENCE</scope>
    <source>
        <strain evidence="1">EC-137</strain>
    </source>
</reference>
<dbReference type="Proteomes" id="UP000814128">
    <property type="component" value="Unassembled WGS sequence"/>
</dbReference>
<keyword evidence="2" id="KW-1185">Reference proteome</keyword>
<proteinExistence type="predicted"/>
<feature type="non-terminal residue" evidence="1">
    <location>
        <position position="1"/>
    </location>
</feature>
<reference evidence="1" key="2">
    <citation type="journal article" date="2022" name="New Phytol.">
        <title>Evolutionary transition to the ectomycorrhizal habit in the genomes of a hyperdiverse lineage of mushroom-forming fungi.</title>
        <authorList>
            <person name="Looney B."/>
            <person name="Miyauchi S."/>
            <person name="Morin E."/>
            <person name="Drula E."/>
            <person name="Courty P.E."/>
            <person name="Kohler A."/>
            <person name="Kuo A."/>
            <person name="LaButti K."/>
            <person name="Pangilinan J."/>
            <person name="Lipzen A."/>
            <person name="Riley R."/>
            <person name="Andreopoulos W."/>
            <person name="He G."/>
            <person name="Johnson J."/>
            <person name="Nolan M."/>
            <person name="Tritt A."/>
            <person name="Barry K.W."/>
            <person name="Grigoriev I.V."/>
            <person name="Nagy L.G."/>
            <person name="Hibbett D."/>
            <person name="Henrissat B."/>
            <person name="Matheny P.B."/>
            <person name="Labbe J."/>
            <person name="Martin F.M."/>
        </authorList>
    </citation>
    <scope>NUCLEOTIDE SEQUENCE</scope>
    <source>
        <strain evidence="1">EC-137</strain>
    </source>
</reference>
<comment type="caution">
    <text evidence="1">The sequence shown here is derived from an EMBL/GenBank/DDBJ whole genome shotgun (WGS) entry which is preliminary data.</text>
</comment>
<name>A0ACB8Q410_9AGAM</name>
<sequence>FRLDSVVTAMVTLLHLAVYLFLAGLSGFLFNLNTIVAGIILSMMIVLAFFYLLATVLPLIFVEAPYDTP</sequence>
<evidence type="ECO:0000313" key="1">
    <source>
        <dbReference type="EMBL" id="KAI0026450.1"/>
    </source>
</evidence>
<evidence type="ECO:0000313" key="2">
    <source>
        <dbReference type="Proteomes" id="UP000814128"/>
    </source>
</evidence>
<dbReference type="EMBL" id="MU274552">
    <property type="protein sequence ID" value="KAI0026450.1"/>
    <property type="molecule type" value="Genomic_DNA"/>
</dbReference>
<feature type="non-terminal residue" evidence="1">
    <location>
        <position position="69"/>
    </location>
</feature>
<gene>
    <name evidence="1" type="ORF">K488DRAFT_15913</name>
</gene>
<organism evidence="1 2">
    <name type="scientific">Vararia minispora EC-137</name>
    <dbReference type="NCBI Taxonomy" id="1314806"/>
    <lineage>
        <taxon>Eukaryota</taxon>
        <taxon>Fungi</taxon>
        <taxon>Dikarya</taxon>
        <taxon>Basidiomycota</taxon>
        <taxon>Agaricomycotina</taxon>
        <taxon>Agaricomycetes</taxon>
        <taxon>Russulales</taxon>
        <taxon>Lachnocladiaceae</taxon>
        <taxon>Vararia</taxon>
    </lineage>
</organism>